<dbReference type="EMBL" id="UZAM01000155">
    <property type="protein sequence ID" value="VDO79591.1"/>
    <property type="molecule type" value="Genomic_DNA"/>
</dbReference>
<name>A0A183I907_9BILA</name>
<dbReference type="WBParaSite" id="SBAD_0000011101-mRNA-1">
    <property type="protein sequence ID" value="SBAD_0000011101-mRNA-1"/>
    <property type="gene ID" value="SBAD_0000011101"/>
</dbReference>
<organism evidence="3">
    <name type="scientific">Soboliphyme baturini</name>
    <dbReference type="NCBI Taxonomy" id="241478"/>
    <lineage>
        <taxon>Eukaryota</taxon>
        <taxon>Metazoa</taxon>
        <taxon>Ecdysozoa</taxon>
        <taxon>Nematoda</taxon>
        <taxon>Enoplea</taxon>
        <taxon>Dorylaimia</taxon>
        <taxon>Dioctophymatida</taxon>
        <taxon>Dioctophymatoidea</taxon>
        <taxon>Soboliphymatidae</taxon>
        <taxon>Soboliphyme</taxon>
    </lineage>
</organism>
<accession>A0A183I907</accession>
<evidence type="ECO:0000313" key="2">
    <source>
        <dbReference type="Proteomes" id="UP000270296"/>
    </source>
</evidence>
<reference evidence="1 2" key="2">
    <citation type="submission" date="2018-11" db="EMBL/GenBank/DDBJ databases">
        <authorList>
            <consortium name="Pathogen Informatics"/>
        </authorList>
    </citation>
    <scope>NUCLEOTIDE SEQUENCE [LARGE SCALE GENOMIC DNA]</scope>
</reference>
<reference evidence="3" key="1">
    <citation type="submission" date="2016-06" db="UniProtKB">
        <authorList>
            <consortium name="WormBaseParasite"/>
        </authorList>
    </citation>
    <scope>IDENTIFICATION</scope>
</reference>
<sequence length="209" mass="22424">MEQVHSGYRLWQGASVPQQLDRPMVTRSTTEPVRRSITDIAVGFECAATNRLRPHVAKSLTLNSKTQLQGSGVWYGHEFRGGAVIPGCAGSLTVNHRSNVAFAASGSIDIWLRMNGCVTTTMHSSAEPFGGGGSIPVQLLHSSLETTVVIASKRFVKKRPYKVWLGDRCTHCVSALALVLAICLGCGLCSWSSSPSSSLHTLLLGCRTV</sequence>
<evidence type="ECO:0000313" key="3">
    <source>
        <dbReference type="WBParaSite" id="SBAD_0000011101-mRNA-1"/>
    </source>
</evidence>
<proteinExistence type="predicted"/>
<dbReference type="Proteomes" id="UP000270296">
    <property type="component" value="Unassembled WGS sequence"/>
</dbReference>
<gene>
    <name evidence="1" type="ORF">SBAD_LOCUS101</name>
</gene>
<protein>
    <submittedName>
        <fullName evidence="3">LCCL domain-containing protein</fullName>
    </submittedName>
</protein>
<evidence type="ECO:0000313" key="1">
    <source>
        <dbReference type="EMBL" id="VDO79591.1"/>
    </source>
</evidence>
<dbReference type="AlphaFoldDB" id="A0A183I907"/>
<keyword evidence="2" id="KW-1185">Reference proteome</keyword>